<evidence type="ECO:0000256" key="5">
    <source>
        <dbReference type="HAMAP-Rule" id="MF_00040"/>
    </source>
</evidence>
<sequence length="183" mass="21157">MELDLYTLDFEENAEKPINHFKFEMSKISTGRANPQIIKGIKINYYESLTALEELSHISIPEPQQLLIKPYDQTSTKDIYKALEKANLGVMPIDEGNQVRLTFPTLTTERRKELIKNLGKISEAAKVGVRNARQNVNKNIKADEELSEDEQKLYLDKIQKLVDEYIEKITLLTKEKESELMNK</sequence>
<dbReference type="Pfam" id="PF01765">
    <property type="entry name" value="RRF"/>
    <property type="match status" value="1"/>
</dbReference>
<protein>
    <recommendedName>
        <fullName evidence="5">Ribosome-recycling factor</fullName>
        <shortName evidence="5">RRF</shortName>
    </recommendedName>
    <alternativeName>
        <fullName evidence="5">Ribosome-releasing factor</fullName>
    </alternativeName>
</protein>
<comment type="function">
    <text evidence="5">Responsible for the release of ribosomes from messenger RNA at the termination of protein biosynthesis. May increase the efficiency of translation by recycling ribosomes from one round of translation to another.</text>
</comment>
<proteinExistence type="inferred from homology"/>
<evidence type="ECO:0000256" key="3">
    <source>
        <dbReference type="ARBA" id="ARBA00022490"/>
    </source>
</evidence>
<keyword evidence="8" id="KW-1185">Reference proteome</keyword>
<dbReference type="OrthoDB" id="9804006at2"/>
<keyword evidence="4 5" id="KW-0648">Protein biosynthesis</keyword>
<name>A0A449AEH3_9BACT</name>
<dbReference type="FunFam" id="3.30.1360.40:FF:000001">
    <property type="entry name" value="Ribosome-recycling factor"/>
    <property type="match status" value="1"/>
</dbReference>
<evidence type="ECO:0000256" key="4">
    <source>
        <dbReference type="ARBA" id="ARBA00022917"/>
    </source>
</evidence>
<dbReference type="PANTHER" id="PTHR20982">
    <property type="entry name" value="RIBOSOME RECYCLING FACTOR"/>
    <property type="match status" value="1"/>
</dbReference>
<gene>
    <name evidence="7" type="primary">MCYN0029</name>
    <name evidence="5" type="synonym">frr</name>
    <name evidence="7" type="ORF">NCTC10118_00447</name>
</gene>
<dbReference type="InterPro" id="IPR023584">
    <property type="entry name" value="Ribosome_recyc_fac_dom"/>
</dbReference>
<dbReference type="HAMAP" id="MF_00040">
    <property type="entry name" value="RRF"/>
    <property type="match status" value="1"/>
</dbReference>
<dbReference type="PANTHER" id="PTHR20982:SF3">
    <property type="entry name" value="MITOCHONDRIAL RIBOSOME RECYCLING FACTOR PSEUDO 1"/>
    <property type="match status" value="1"/>
</dbReference>
<evidence type="ECO:0000313" key="8">
    <source>
        <dbReference type="Proteomes" id="UP000289952"/>
    </source>
</evidence>
<organism evidence="7 8">
    <name type="scientific">Mycoplasmopsis bovirhinis</name>
    <dbReference type="NCBI Taxonomy" id="29553"/>
    <lineage>
        <taxon>Bacteria</taxon>
        <taxon>Bacillati</taxon>
        <taxon>Mycoplasmatota</taxon>
        <taxon>Mycoplasmoidales</taxon>
        <taxon>Metamycoplasmataceae</taxon>
        <taxon>Mycoplasmopsis</taxon>
    </lineage>
</organism>
<dbReference type="GO" id="GO:0043023">
    <property type="term" value="F:ribosomal large subunit binding"/>
    <property type="evidence" value="ECO:0007669"/>
    <property type="project" value="TreeGrafter"/>
</dbReference>
<evidence type="ECO:0000256" key="2">
    <source>
        <dbReference type="ARBA" id="ARBA00005912"/>
    </source>
</evidence>
<dbReference type="GO" id="GO:0005737">
    <property type="term" value="C:cytoplasm"/>
    <property type="evidence" value="ECO:0007669"/>
    <property type="project" value="UniProtKB-SubCell"/>
</dbReference>
<dbReference type="InterPro" id="IPR002661">
    <property type="entry name" value="Ribosome_recyc_fac"/>
</dbReference>
<comment type="similarity">
    <text evidence="2 5">Belongs to the RRF family.</text>
</comment>
<dbReference type="Proteomes" id="UP000289952">
    <property type="component" value="Chromosome"/>
</dbReference>
<dbReference type="NCBIfam" id="TIGR00496">
    <property type="entry name" value="frr"/>
    <property type="match status" value="1"/>
</dbReference>
<feature type="domain" description="Ribosome recycling factor" evidence="6">
    <location>
        <begin position="21"/>
        <end position="181"/>
    </location>
</feature>
<dbReference type="Gene3D" id="1.10.132.20">
    <property type="entry name" value="Ribosome-recycling factor"/>
    <property type="match status" value="1"/>
</dbReference>
<dbReference type="RefSeq" id="WP_129621582.1">
    <property type="nucleotide sequence ID" value="NZ_LR214972.1"/>
</dbReference>
<dbReference type="GO" id="GO:0006415">
    <property type="term" value="P:translational termination"/>
    <property type="evidence" value="ECO:0007669"/>
    <property type="project" value="UniProtKB-UniRule"/>
</dbReference>
<keyword evidence="3 5" id="KW-0963">Cytoplasm</keyword>
<evidence type="ECO:0000313" key="7">
    <source>
        <dbReference type="EMBL" id="VEU63400.1"/>
    </source>
</evidence>
<dbReference type="EMBL" id="LR214972">
    <property type="protein sequence ID" value="VEU63400.1"/>
    <property type="molecule type" value="Genomic_DNA"/>
</dbReference>
<dbReference type="SUPFAM" id="SSF55194">
    <property type="entry name" value="Ribosome recycling factor, RRF"/>
    <property type="match status" value="1"/>
</dbReference>
<dbReference type="InterPro" id="IPR036191">
    <property type="entry name" value="RRF_sf"/>
</dbReference>
<dbReference type="FunFam" id="1.10.132.20:FF:000001">
    <property type="entry name" value="Ribosome-recycling factor"/>
    <property type="match status" value="1"/>
</dbReference>
<dbReference type="AlphaFoldDB" id="A0A449AEH3"/>
<reference evidence="7 8" key="1">
    <citation type="submission" date="2019-01" db="EMBL/GenBank/DDBJ databases">
        <authorList>
            <consortium name="Pathogen Informatics"/>
        </authorList>
    </citation>
    <scope>NUCLEOTIDE SEQUENCE [LARGE SCALE GENOMIC DNA]</scope>
    <source>
        <strain evidence="7 8">NCTC10118</strain>
    </source>
</reference>
<dbReference type="Gene3D" id="3.30.1360.40">
    <property type="match status" value="1"/>
</dbReference>
<comment type="subcellular location">
    <subcellularLocation>
        <location evidence="1 5">Cytoplasm</location>
    </subcellularLocation>
</comment>
<accession>A0A449AEH3</accession>
<evidence type="ECO:0000259" key="6">
    <source>
        <dbReference type="Pfam" id="PF01765"/>
    </source>
</evidence>
<evidence type="ECO:0000256" key="1">
    <source>
        <dbReference type="ARBA" id="ARBA00004496"/>
    </source>
</evidence>